<dbReference type="RefSeq" id="WP_053946372.1">
    <property type="nucleotide sequence ID" value="NZ_CP012622.1"/>
</dbReference>
<keyword evidence="2" id="KW-1185">Reference proteome</keyword>
<organism evidence="1 2">
    <name type="scientific">Spiroplasma cantharicola</name>
    <dbReference type="NCBI Taxonomy" id="362837"/>
    <lineage>
        <taxon>Bacteria</taxon>
        <taxon>Bacillati</taxon>
        <taxon>Mycoplasmatota</taxon>
        <taxon>Mollicutes</taxon>
        <taxon>Entomoplasmatales</taxon>
        <taxon>Spiroplasmataceae</taxon>
        <taxon>Spiroplasma</taxon>
    </lineage>
</organism>
<accession>A0A0M4KEX3</accession>
<dbReference type="AlphaFoldDB" id="A0A0M4KEX3"/>
<protein>
    <submittedName>
        <fullName evidence="1">Uncharacterized protein</fullName>
    </submittedName>
</protein>
<dbReference type="KEGG" id="scj:SCANT_v1c07140"/>
<dbReference type="EMBL" id="CP012622">
    <property type="protein sequence ID" value="ALD66620.1"/>
    <property type="molecule type" value="Genomic_DNA"/>
</dbReference>
<dbReference type="OrthoDB" id="389852at2"/>
<reference evidence="1 2" key="1">
    <citation type="journal article" date="2015" name="Genome Announc.">
        <title>Complete Genome Sequence of Spiroplasma cantharicola CC-1T (DSM 21588), a Bacterium Isolated from Soldier Beetle (Cantharis carolinus).</title>
        <authorList>
            <person name="Lo W.S."/>
            <person name="Liu P.Y."/>
            <person name="Kuo C.H."/>
        </authorList>
    </citation>
    <scope>NUCLEOTIDE SEQUENCE [LARGE SCALE GENOMIC DNA]</scope>
    <source>
        <strain evidence="1 2">CC-1</strain>
    </source>
</reference>
<proteinExistence type="predicted"/>
<evidence type="ECO:0000313" key="2">
    <source>
        <dbReference type="Proteomes" id="UP000063919"/>
    </source>
</evidence>
<gene>
    <name evidence="1" type="ORF">SCANT_v1c07140</name>
</gene>
<evidence type="ECO:0000313" key="1">
    <source>
        <dbReference type="EMBL" id="ALD66620.1"/>
    </source>
</evidence>
<sequence length="80" mass="9113">MEKYLCENCKKPATYKKINQVNSIVFFCKDCIITNTGAKLSNNNSLCIQCGNPANFILISQLNRLKEICESCLLKEYTKI</sequence>
<dbReference type="Proteomes" id="UP000063919">
    <property type="component" value="Chromosome"/>
</dbReference>
<name>A0A0M4KEX3_9MOLU</name>
<dbReference type="PATRIC" id="fig|362837.3.peg.730"/>